<protein>
    <submittedName>
        <fullName evidence="5">Tetratricopeptide repeat protein 5</fullName>
    </submittedName>
</protein>
<feature type="repeat" description="TPR" evidence="3">
    <location>
        <begin position="233"/>
        <end position="266"/>
    </location>
</feature>
<dbReference type="InterPro" id="IPR019734">
    <property type="entry name" value="TPR_rpt"/>
</dbReference>
<dbReference type="AlphaFoldDB" id="A0AAE1HPQ4"/>
<dbReference type="Pfam" id="PF07719">
    <property type="entry name" value="TPR_2"/>
    <property type="match status" value="1"/>
</dbReference>
<dbReference type="Proteomes" id="UP001219518">
    <property type="component" value="Unassembled WGS sequence"/>
</dbReference>
<dbReference type="Gene3D" id="2.40.50.550">
    <property type="match status" value="1"/>
</dbReference>
<name>A0AAE1HPQ4_9NEOP</name>
<reference evidence="5" key="1">
    <citation type="submission" date="2021-07" db="EMBL/GenBank/DDBJ databases">
        <authorList>
            <person name="Catto M.A."/>
            <person name="Jacobson A."/>
            <person name="Kennedy G."/>
            <person name="Labadie P."/>
            <person name="Hunt B.G."/>
            <person name="Srinivasan R."/>
        </authorList>
    </citation>
    <scope>NUCLEOTIDE SEQUENCE</scope>
    <source>
        <strain evidence="5">PL_HMW_Pooled</strain>
        <tissue evidence="5">Head</tissue>
    </source>
</reference>
<feature type="repeat" description="TPR" evidence="3">
    <location>
        <begin position="111"/>
        <end position="144"/>
    </location>
</feature>
<dbReference type="PANTHER" id="PTHR44943:SF4">
    <property type="entry name" value="TPR REPEAT-CONTAINING PROTEIN MJ0798"/>
    <property type="match status" value="1"/>
</dbReference>
<dbReference type="Pfam" id="PF16669">
    <property type="entry name" value="TTC5_OB"/>
    <property type="match status" value="1"/>
</dbReference>
<organism evidence="5 6">
    <name type="scientific">Frankliniella fusca</name>
    <dbReference type="NCBI Taxonomy" id="407009"/>
    <lineage>
        <taxon>Eukaryota</taxon>
        <taxon>Metazoa</taxon>
        <taxon>Ecdysozoa</taxon>
        <taxon>Arthropoda</taxon>
        <taxon>Hexapoda</taxon>
        <taxon>Insecta</taxon>
        <taxon>Pterygota</taxon>
        <taxon>Neoptera</taxon>
        <taxon>Paraneoptera</taxon>
        <taxon>Thysanoptera</taxon>
        <taxon>Terebrantia</taxon>
        <taxon>Thripoidea</taxon>
        <taxon>Thripidae</taxon>
        <taxon>Frankliniella</taxon>
    </lineage>
</organism>
<evidence type="ECO:0000256" key="3">
    <source>
        <dbReference type="PROSITE-ProRule" id="PRU00339"/>
    </source>
</evidence>
<sequence length="444" mass="49797">MAALTRDEGQEPLVTDSSLEKLEIAVEQLYHFRDFFFETHSIDEACKKNDLLKEKMDETLQLFTELKGQADKSDKAKYLFLLGRTLNVMSDVNPEAEECLSRALKLNPGLVNAWNELGECFWKRGKTRDAMNCFENALSHARNRVSLRSLSITYRDEASRAKTTEERQRLVELGVKVAKEAVAHDFEDGTSWAILANAHLSEFFNVAQNPLFLKSALAAYAWAEKDPITRSTAEFHYNKGITLKYDEDYSKALEAFTHACSLDPTWESAAQKLEDLISYLGKIHEMVQKKGKVGGKKLQGMLKSLSPDLLGPYKENFKDLNMSLCPLTELTPGCVNKGKVVLGRVVCHVRHDDGVPFLFCLTDKQQNTVAVSVYNLAEGKGVIIGDAVAIPEPYFFQKHVSHKEKEYKFGSVRVNSPLMLVVNGKKLGPDCEAGITLSTFNKPD</sequence>
<dbReference type="EMBL" id="JAHWGI010001191">
    <property type="protein sequence ID" value="KAK3924541.1"/>
    <property type="molecule type" value="Genomic_DNA"/>
</dbReference>
<dbReference type="SUPFAM" id="SSF48452">
    <property type="entry name" value="TPR-like"/>
    <property type="match status" value="1"/>
</dbReference>
<reference evidence="5" key="2">
    <citation type="journal article" date="2023" name="BMC Genomics">
        <title>Pest status, molecular evolution, and epigenetic factors derived from the genome assembly of Frankliniella fusca, a thysanopteran phytovirus vector.</title>
        <authorList>
            <person name="Catto M.A."/>
            <person name="Labadie P.E."/>
            <person name="Jacobson A.L."/>
            <person name="Kennedy G.G."/>
            <person name="Srinivasan R."/>
            <person name="Hunt B.G."/>
        </authorList>
    </citation>
    <scope>NUCLEOTIDE SEQUENCE</scope>
    <source>
        <strain evidence="5">PL_HMW_Pooled</strain>
    </source>
</reference>
<comment type="caution">
    <text evidence="5">The sequence shown here is derived from an EMBL/GenBank/DDBJ whole genome shotgun (WGS) entry which is preliminary data.</text>
</comment>
<keyword evidence="6" id="KW-1185">Reference proteome</keyword>
<dbReference type="InterPro" id="IPR032076">
    <property type="entry name" value="TTC5_OB"/>
</dbReference>
<accession>A0AAE1HPQ4</accession>
<dbReference type="Gene3D" id="1.25.40.10">
    <property type="entry name" value="Tetratricopeptide repeat domain"/>
    <property type="match status" value="1"/>
</dbReference>
<proteinExistence type="predicted"/>
<dbReference type="PANTHER" id="PTHR44943">
    <property type="entry name" value="CELLULOSE SYNTHASE OPERON PROTEIN C"/>
    <property type="match status" value="1"/>
</dbReference>
<dbReference type="InterPro" id="IPR038645">
    <property type="entry name" value="TTC5_OB_sf"/>
</dbReference>
<dbReference type="InterPro" id="IPR011990">
    <property type="entry name" value="TPR-like_helical_dom_sf"/>
</dbReference>
<evidence type="ECO:0000256" key="1">
    <source>
        <dbReference type="ARBA" id="ARBA00022737"/>
    </source>
</evidence>
<dbReference type="InterPro" id="IPR013105">
    <property type="entry name" value="TPR_2"/>
</dbReference>
<evidence type="ECO:0000256" key="2">
    <source>
        <dbReference type="ARBA" id="ARBA00022803"/>
    </source>
</evidence>
<keyword evidence="1" id="KW-0677">Repeat</keyword>
<dbReference type="InterPro" id="IPR051685">
    <property type="entry name" value="Ycf3/AcsC/BcsC/TPR_MFPF"/>
</dbReference>
<gene>
    <name evidence="5" type="ORF">KUF71_012674</name>
</gene>
<evidence type="ECO:0000259" key="4">
    <source>
        <dbReference type="Pfam" id="PF16669"/>
    </source>
</evidence>
<evidence type="ECO:0000313" key="5">
    <source>
        <dbReference type="EMBL" id="KAK3924541.1"/>
    </source>
</evidence>
<keyword evidence="2 3" id="KW-0802">TPR repeat</keyword>
<feature type="domain" description="Tetratricopeptide repeat protein 5 OB fold" evidence="4">
    <location>
        <begin position="322"/>
        <end position="433"/>
    </location>
</feature>
<evidence type="ECO:0000313" key="6">
    <source>
        <dbReference type="Proteomes" id="UP001219518"/>
    </source>
</evidence>
<dbReference type="SMART" id="SM00028">
    <property type="entry name" value="TPR"/>
    <property type="match status" value="3"/>
</dbReference>
<dbReference type="PROSITE" id="PS50005">
    <property type="entry name" value="TPR"/>
    <property type="match status" value="2"/>
</dbReference>